<dbReference type="Gene3D" id="2.30.29.30">
    <property type="entry name" value="Pleckstrin-homology domain (PH domain)/Phosphotyrosine-binding domain (PTB)"/>
    <property type="match status" value="1"/>
</dbReference>
<sequence length="901" mass="104430">MEDHFDRLMVLYNNMLFRKLSTTMQHISHKNSVFDTAPAQHEIENEDFSEDHTQNCTAEFLSTQNSEMSPLEKMQQCLQVILLDQISRTNQRLIIQSLYDYSLKLDNLSSSKKGSTRVSPNKQKYYTDEDYEEEIFNLNDKLRHMESVNDILKNYTTQVDKEKKELMKSLDKIKHEFDKIVYKAQEQDMMVKSLSQSKFDLENENKQLQMKILDLECEIAIFQTLADESYKDSQDFSRNTATSDVSDSRLLKSDSLLLPKSSSSADPLTLDSTQAPLTTQNSNSAKKQSTLRKFLSNINMDFESPEKDDKEKMLESQIQNLLNKFQQNAIEHAELSTLIELKDKEHRKDNQRKNKELRAIREKIQLQEVQLDHKDQIIEGQKSKIQMYQEDMKEITQHMQLLEMRVMSLKDIRMETEYANRMSIQRSSNASFNQQNSLKFSLANMSNKPSLAAFNDNSRKNSVFSSSRFSDNQRYLSSHKKNSVYGKQSLGQFGMRGSDLHYKQDPFIYQFDENQVKEEENDDEEVQSIEVKGRVSVEDTNRRSRKIEMDPEQLKQLQDIQKLGTIAEDESEQAFQQNQALEEEENQQVSHQNVEITADIQSVITQNEGANDALQQLIAENGEQNNSNLIYSDLVRYHQIEQSAGQHTDCILVITSQYLYLLNKANNEHIFKPINITNVEEIIISTTQKQGLAFRINDLSLVGVSHILLELTSGMISGLIDFINKLNGLINTCIIISFSDSVEVTKQDGDVKFFEFNEMMSQIQSLIVNQTARTTKDLMQNSLMSGYLYKKSRSWTDFLTLWGPSWKKKFVILTNVGLVLFEENQLRKPSQFICLISLELIGKVGYYENRRDFVFKLVDSSDQSEIVMSAENKKEFAKWIEAIRDVKDQQKIREKKGIAVQ</sequence>
<dbReference type="SUPFAM" id="SSF50729">
    <property type="entry name" value="PH domain-like"/>
    <property type="match status" value="1"/>
</dbReference>
<evidence type="ECO:0000313" key="5">
    <source>
        <dbReference type="Proteomes" id="UP000039865"/>
    </source>
</evidence>
<protein>
    <recommendedName>
        <fullName evidence="3">PH domain-containing protein</fullName>
    </recommendedName>
</protein>
<dbReference type="Pfam" id="PF00169">
    <property type="entry name" value="PH"/>
    <property type="match status" value="1"/>
</dbReference>
<organism evidence="4 5">
    <name type="scientific">Stylonychia lemnae</name>
    <name type="common">Ciliate</name>
    <dbReference type="NCBI Taxonomy" id="5949"/>
    <lineage>
        <taxon>Eukaryota</taxon>
        <taxon>Sar</taxon>
        <taxon>Alveolata</taxon>
        <taxon>Ciliophora</taxon>
        <taxon>Intramacronucleata</taxon>
        <taxon>Spirotrichea</taxon>
        <taxon>Stichotrichia</taxon>
        <taxon>Sporadotrichida</taxon>
        <taxon>Oxytrichidae</taxon>
        <taxon>Stylonychinae</taxon>
        <taxon>Stylonychia</taxon>
    </lineage>
</organism>
<gene>
    <name evidence="4" type="primary">Contig4230.g4526</name>
    <name evidence="4" type="ORF">STYLEM_13412</name>
</gene>
<feature type="coiled-coil region" evidence="1">
    <location>
        <begin position="567"/>
        <end position="620"/>
    </location>
</feature>
<dbReference type="OrthoDB" id="313524at2759"/>
<evidence type="ECO:0000256" key="2">
    <source>
        <dbReference type="SAM" id="MobiDB-lite"/>
    </source>
</evidence>
<keyword evidence="5" id="KW-1185">Reference proteome</keyword>
<feature type="compositionally biased region" description="Polar residues" evidence="2">
    <location>
        <begin position="270"/>
        <end position="288"/>
    </location>
</feature>
<dbReference type="AlphaFoldDB" id="A0A078AT34"/>
<keyword evidence="1" id="KW-0175">Coiled coil</keyword>
<dbReference type="InterPro" id="IPR011993">
    <property type="entry name" value="PH-like_dom_sf"/>
</dbReference>
<reference evidence="4 5" key="1">
    <citation type="submission" date="2014-06" db="EMBL/GenBank/DDBJ databases">
        <authorList>
            <person name="Swart Estienne"/>
        </authorList>
    </citation>
    <scope>NUCLEOTIDE SEQUENCE [LARGE SCALE GENOMIC DNA]</scope>
    <source>
        <strain evidence="4 5">130c</strain>
    </source>
</reference>
<feature type="region of interest" description="Disordered" evidence="2">
    <location>
        <begin position="261"/>
        <end position="289"/>
    </location>
</feature>
<feature type="coiled-coil region" evidence="1">
    <location>
        <begin position="145"/>
        <end position="218"/>
    </location>
</feature>
<dbReference type="Proteomes" id="UP000039865">
    <property type="component" value="Unassembled WGS sequence"/>
</dbReference>
<dbReference type="CDD" id="cd00821">
    <property type="entry name" value="PH"/>
    <property type="match status" value="1"/>
</dbReference>
<accession>A0A078AT34</accession>
<dbReference type="InterPro" id="IPR001849">
    <property type="entry name" value="PH_domain"/>
</dbReference>
<dbReference type="EMBL" id="CCKQ01012726">
    <property type="protein sequence ID" value="CDW84352.1"/>
    <property type="molecule type" value="Genomic_DNA"/>
</dbReference>
<dbReference type="InParanoid" id="A0A078AT34"/>
<dbReference type="PROSITE" id="PS50003">
    <property type="entry name" value="PH_DOMAIN"/>
    <property type="match status" value="1"/>
</dbReference>
<evidence type="ECO:0000259" key="3">
    <source>
        <dbReference type="PROSITE" id="PS50003"/>
    </source>
</evidence>
<name>A0A078AT34_STYLE</name>
<evidence type="ECO:0000313" key="4">
    <source>
        <dbReference type="EMBL" id="CDW84352.1"/>
    </source>
</evidence>
<feature type="domain" description="PH" evidence="3">
    <location>
        <begin position="781"/>
        <end position="888"/>
    </location>
</feature>
<evidence type="ECO:0000256" key="1">
    <source>
        <dbReference type="SAM" id="Coils"/>
    </source>
</evidence>
<proteinExistence type="predicted"/>
<dbReference type="SMART" id="SM00233">
    <property type="entry name" value="PH"/>
    <property type="match status" value="1"/>
</dbReference>
<feature type="coiled-coil region" evidence="1">
    <location>
        <begin position="347"/>
        <end position="405"/>
    </location>
</feature>